<proteinExistence type="predicted"/>
<evidence type="ECO:0000313" key="2">
    <source>
        <dbReference type="Proteomes" id="UP000252086"/>
    </source>
</evidence>
<dbReference type="Proteomes" id="UP000252086">
    <property type="component" value="Unassembled WGS sequence"/>
</dbReference>
<keyword evidence="2" id="KW-1185">Reference proteome</keyword>
<reference evidence="1 2" key="1">
    <citation type="submission" date="2018-06" db="EMBL/GenBank/DDBJ databases">
        <title>Genomic Encyclopedia of Type Strains, Phase III (KMG-III): the genomes of soil and plant-associated and newly described type strains.</title>
        <authorList>
            <person name="Whitman W."/>
        </authorList>
    </citation>
    <scope>NUCLEOTIDE SEQUENCE [LARGE SCALE GENOMIC DNA]</scope>
    <source>
        <strain evidence="1 2">CECT 7732</strain>
    </source>
</reference>
<dbReference type="EMBL" id="QNRF01000003">
    <property type="protein sequence ID" value="RBO83817.1"/>
    <property type="molecule type" value="Genomic_DNA"/>
</dbReference>
<protein>
    <submittedName>
        <fullName evidence="1">Uncharacterized protein DUF4160</fullName>
    </submittedName>
</protein>
<dbReference type="RefSeq" id="WP_220150985.1">
    <property type="nucleotide sequence ID" value="NZ_QNRF01000003.1"/>
</dbReference>
<accession>A0A366D164</accession>
<organism evidence="1 2">
    <name type="scientific">Marinomonas aquiplantarum</name>
    <dbReference type="NCBI Taxonomy" id="491951"/>
    <lineage>
        <taxon>Bacteria</taxon>
        <taxon>Pseudomonadati</taxon>
        <taxon>Pseudomonadota</taxon>
        <taxon>Gammaproteobacteria</taxon>
        <taxon>Oceanospirillales</taxon>
        <taxon>Oceanospirillaceae</taxon>
        <taxon>Marinomonas</taxon>
    </lineage>
</organism>
<gene>
    <name evidence="1" type="ORF">DFP76_10391</name>
</gene>
<evidence type="ECO:0000313" key="1">
    <source>
        <dbReference type="EMBL" id="RBO83817.1"/>
    </source>
</evidence>
<dbReference type="InterPro" id="IPR025427">
    <property type="entry name" value="DUF4160"/>
</dbReference>
<name>A0A366D164_9GAMM</name>
<sequence length="59" mass="6854">MPVISRFYGVIIAMYFNDHNPPHFHAKYSGYEALFTFDGSILEGELPNRATKFVQEWLS</sequence>
<comment type="caution">
    <text evidence="1">The sequence shown here is derived from an EMBL/GenBank/DDBJ whole genome shotgun (WGS) entry which is preliminary data.</text>
</comment>
<dbReference type="AlphaFoldDB" id="A0A366D164"/>
<dbReference type="Pfam" id="PF13711">
    <property type="entry name" value="DUF4160"/>
    <property type="match status" value="1"/>
</dbReference>